<dbReference type="EMBL" id="JAWSTH010000052">
    <property type="protein sequence ID" value="MDW5596309.1"/>
    <property type="molecule type" value="Genomic_DNA"/>
</dbReference>
<reference evidence="1 2" key="2">
    <citation type="submission" date="2023-10" db="EMBL/GenBank/DDBJ databases">
        <authorList>
            <person name="Han X.F."/>
        </authorList>
    </citation>
    <scope>NUCLEOTIDE SEQUENCE [LARGE SCALE GENOMIC DNA]</scope>
    <source>
        <strain evidence="1 2">KCTC 39840</strain>
    </source>
</reference>
<keyword evidence="2" id="KW-1185">Reference proteome</keyword>
<reference evidence="2" key="1">
    <citation type="submission" date="2023-07" db="EMBL/GenBank/DDBJ databases">
        <title>Conexibacter stalactiti sp. nov., isolated from stalactites in a lava cave and emended description of the genus Conexibacter.</title>
        <authorList>
            <person name="Lee S.D."/>
        </authorList>
    </citation>
    <scope>NUCLEOTIDE SEQUENCE [LARGE SCALE GENOMIC DNA]</scope>
    <source>
        <strain evidence="2">KCTC 39840</strain>
    </source>
</reference>
<dbReference type="Proteomes" id="UP001284601">
    <property type="component" value="Unassembled WGS sequence"/>
</dbReference>
<sequence>MTDAIRRRDSEQLRVLLCFGVTQAFFDADAETRTAVGETITRAYDDLGGRFGLTVLGTLDDDDLQVGASTTYPWTAYVLADAPDLEAVKQVTNVLREFEVGADRLWKYMKVEARVGRRLFFGND</sequence>
<comment type="caution">
    <text evidence="1">The sequence shown here is derived from an EMBL/GenBank/DDBJ whole genome shotgun (WGS) entry which is preliminary data.</text>
</comment>
<proteinExistence type="predicted"/>
<dbReference type="RefSeq" id="WP_318598691.1">
    <property type="nucleotide sequence ID" value="NZ_JAWSTH010000052.1"/>
</dbReference>
<evidence type="ECO:0008006" key="3">
    <source>
        <dbReference type="Google" id="ProtNLM"/>
    </source>
</evidence>
<protein>
    <recommendedName>
        <fullName evidence="3">DUF190 domain-containing protein</fullName>
    </recommendedName>
</protein>
<name>A0ABU4HU27_9ACTN</name>
<accession>A0ABU4HU27</accession>
<gene>
    <name evidence="1" type="ORF">R7226_18320</name>
</gene>
<evidence type="ECO:0000313" key="1">
    <source>
        <dbReference type="EMBL" id="MDW5596309.1"/>
    </source>
</evidence>
<evidence type="ECO:0000313" key="2">
    <source>
        <dbReference type="Proteomes" id="UP001284601"/>
    </source>
</evidence>
<organism evidence="1 2">
    <name type="scientific">Conexibacter stalactiti</name>
    <dbReference type="NCBI Taxonomy" id="1940611"/>
    <lineage>
        <taxon>Bacteria</taxon>
        <taxon>Bacillati</taxon>
        <taxon>Actinomycetota</taxon>
        <taxon>Thermoleophilia</taxon>
        <taxon>Solirubrobacterales</taxon>
        <taxon>Conexibacteraceae</taxon>
        <taxon>Conexibacter</taxon>
    </lineage>
</organism>